<dbReference type="GO" id="GO:0035299">
    <property type="term" value="F:inositol-1,3,4,5,6-pentakisphosphate 2-kinase activity"/>
    <property type="evidence" value="ECO:0007669"/>
    <property type="project" value="UniProtKB-EC"/>
</dbReference>
<reference evidence="8" key="1">
    <citation type="journal article" date="2013" name="Science">
        <title>Gene transfer from bacteria and archaea facilitated evolution of an extremophilic eukaryote.</title>
        <authorList>
            <person name="Schonknecht G."/>
            <person name="Chen W.H."/>
            <person name="Ternes C.M."/>
            <person name="Barbier G.G."/>
            <person name="Shrestha R.P."/>
            <person name="Stanke M."/>
            <person name="Brautigam A."/>
            <person name="Baker B.J."/>
            <person name="Banfield J.F."/>
            <person name="Garavito R.M."/>
            <person name="Carr K."/>
            <person name="Wilkerson C."/>
            <person name="Rensing S.A."/>
            <person name="Gagneul D."/>
            <person name="Dickenson N.E."/>
            <person name="Oesterhelt C."/>
            <person name="Lercher M.J."/>
            <person name="Weber A.P."/>
        </authorList>
    </citation>
    <scope>NUCLEOTIDE SEQUENCE [LARGE SCALE GENOMIC DNA]</scope>
    <source>
        <strain evidence="8">074W</strain>
    </source>
</reference>
<comment type="domain">
    <text evidence="6">The EXKPK motif is conserved in inositol-pentakisphosphate 2-kinases of both family 1 and 2.</text>
</comment>
<organism evidence="7 8">
    <name type="scientific">Galdieria sulphuraria</name>
    <name type="common">Red alga</name>
    <dbReference type="NCBI Taxonomy" id="130081"/>
    <lineage>
        <taxon>Eukaryota</taxon>
        <taxon>Rhodophyta</taxon>
        <taxon>Bangiophyceae</taxon>
        <taxon>Galdieriales</taxon>
        <taxon>Galdieriaceae</taxon>
        <taxon>Galdieria</taxon>
    </lineage>
</organism>
<comment type="function">
    <text evidence="6">Phosphorylates Ins(1,3,4,5,6)P5 at position 2 to form Ins(1,2,3,4,5,6)P6 (InsP6 or phytate).</text>
</comment>
<evidence type="ECO:0000256" key="3">
    <source>
        <dbReference type="ARBA" id="ARBA00022741"/>
    </source>
</evidence>
<dbReference type="RefSeq" id="XP_005706723.1">
    <property type="nucleotide sequence ID" value="XM_005706666.1"/>
</dbReference>
<dbReference type="AlphaFoldDB" id="M2Y2M8"/>
<evidence type="ECO:0000313" key="8">
    <source>
        <dbReference type="Proteomes" id="UP000030680"/>
    </source>
</evidence>
<evidence type="ECO:0000256" key="4">
    <source>
        <dbReference type="ARBA" id="ARBA00022777"/>
    </source>
</evidence>
<dbReference type="EMBL" id="KB454501">
    <property type="protein sequence ID" value="EME30203.1"/>
    <property type="molecule type" value="Genomic_DNA"/>
</dbReference>
<keyword evidence="8" id="KW-1185">Reference proteome</keyword>
<accession>M2Y2M8</accession>
<dbReference type="EC" id="2.7.1.158" evidence="1 6"/>
<dbReference type="Proteomes" id="UP000030680">
    <property type="component" value="Unassembled WGS sequence"/>
</dbReference>
<keyword evidence="2 6" id="KW-0808">Transferase</keyword>
<keyword evidence="5 6" id="KW-0067">ATP-binding</keyword>
<dbReference type="GO" id="GO:0005634">
    <property type="term" value="C:nucleus"/>
    <property type="evidence" value="ECO:0007669"/>
    <property type="project" value="TreeGrafter"/>
</dbReference>
<dbReference type="OrthoDB" id="272370at2759"/>
<keyword evidence="3 6" id="KW-0547">Nucleotide-binding</keyword>
<evidence type="ECO:0000256" key="5">
    <source>
        <dbReference type="ARBA" id="ARBA00022840"/>
    </source>
</evidence>
<dbReference type="STRING" id="130081.M2Y2M8"/>
<evidence type="ECO:0000256" key="1">
    <source>
        <dbReference type="ARBA" id="ARBA00012023"/>
    </source>
</evidence>
<evidence type="ECO:0000256" key="2">
    <source>
        <dbReference type="ARBA" id="ARBA00022679"/>
    </source>
</evidence>
<dbReference type="GeneID" id="17088950"/>
<dbReference type="KEGG" id="gsl:Gasu_23600"/>
<dbReference type="PANTHER" id="PTHR14456">
    <property type="entry name" value="INOSITOL POLYPHOSPHATE KINASE 1"/>
    <property type="match status" value="1"/>
</dbReference>
<proteinExistence type="predicted"/>
<evidence type="ECO:0000256" key="6">
    <source>
        <dbReference type="RuleBase" id="RU364126"/>
    </source>
</evidence>
<dbReference type="Pfam" id="PF06090">
    <property type="entry name" value="Ins_P5_2-kin"/>
    <property type="match status" value="1"/>
</dbReference>
<dbReference type="GO" id="GO:0005524">
    <property type="term" value="F:ATP binding"/>
    <property type="evidence" value="ECO:0007669"/>
    <property type="project" value="UniProtKB-KW"/>
</dbReference>
<dbReference type="Gramene" id="EME30203">
    <property type="protein sequence ID" value="EME30203"/>
    <property type="gene ID" value="Gasu_23600"/>
</dbReference>
<protein>
    <recommendedName>
        <fullName evidence="1 6">Inositol-pentakisphosphate 2-kinase</fullName>
        <ecNumber evidence="1 6">2.7.1.158</ecNumber>
    </recommendedName>
</protein>
<dbReference type="InterPro" id="IPR009286">
    <property type="entry name" value="Ins_P5_2-kin"/>
</dbReference>
<evidence type="ECO:0000313" key="7">
    <source>
        <dbReference type="EMBL" id="EME30203.1"/>
    </source>
</evidence>
<sequence>MSWVEEEEWKYFRCGGRHILFEPMGKQPLSKGLLLRVRRQDARQFTSLEVTEEQRFVRDFFGTNIGFHYLPKAYNVSVSTGFLCELSRSLHCQLVEGKDVDVLSKSVILIRDQRKVPCTTAVCSEDCICIEWKPKYMLLPRSRLVPAPISQYKYRYYRSNLKNFQSEDSLVYTPEDILSFQHDRIRRALVSLIRQKSKYLQLLHPHQPEPISSTILETKLDILVHIICKEAILFSRLRMIQQLDILDYEGAKLALEALETLKDSDLEKLEKKIYGKSFTPGWLKEELLYLNSFHDMIFDSDEEETRMHWCLTGDIQKLERSFLQGLSCLHSLESGELERILGDFLYSTITKDCSLLISFVQVSENSNCYLSDMWKPIYIEQRMYYYSISVIDLEPKSLKKLKIWLENDQFLFQFP</sequence>
<dbReference type="GO" id="GO:0032958">
    <property type="term" value="P:inositol phosphate biosynthetic process"/>
    <property type="evidence" value="ECO:0007669"/>
    <property type="project" value="TreeGrafter"/>
</dbReference>
<dbReference type="PANTHER" id="PTHR14456:SF2">
    <property type="entry name" value="INOSITOL-PENTAKISPHOSPHATE 2-KINASE"/>
    <property type="match status" value="1"/>
</dbReference>
<name>M2Y2M8_GALSU</name>
<keyword evidence="4 6" id="KW-0418">Kinase</keyword>
<comment type="catalytic activity">
    <reaction evidence="6">
        <text>1D-myo-inositol 1,3,4,5,6-pentakisphosphate + ATP = 1D-myo-inositol hexakisphosphate + ADP + H(+)</text>
        <dbReference type="Rhea" id="RHEA:20313"/>
        <dbReference type="ChEBI" id="CHEBI:15378"/>
        <dbReference type="ChEBI" id="CHEBI:30616"/>
        <dbReference type="ChEBI" id="CHEBI:57733"/>
        <dbReference type="ChEBI" id="CHEBI:58130"/>
        <dbReference type="ChEBI" id="CHEBI:456216"/>
        <dbReference type="EC" id="2.7.1.158"/>
    </reaction>
</comment>
<gene>
    <name evidence="7" type="ORF">Gasu_23600</name>
</gene>